<dbReference type="SUPFAM" id="SSF52058">
    <property type="entry name" value="L domain-like"/>
    <property type="match status" value="1"/>
</dbReference>
<accession>A0AA38MA13</accession>
<keyword evidence="2" id="KW-0677">Repeat</keyword>
<dbReference type="PANTHER" id="PTHR46652:SF3">
    <property type="entry name" value="LEUCINE-RICH REPEAT-CONTAINING PROTEIN 9"/>
    <property type="match status" value="1"/>
</dbReference>
<organism evidence="3 4">
    <name type="scientific">Zophobas morio</name>
    <dbReference type="NCBI Taxonomy" id="2755281"/>
    <lineage>
        <taxon>Eukaryota</taxon>
        <taxon>Metazoa</taxon>
        <taxon>Ecdysozoa</taxon>
        <taxon>Arthropoda</taxon>
        <taxon>Hexapoda</taxon>
        <taxon>Insecta</taxon>
        <taxon>Pterygota</taxon>
        <taxon>Neoptera</taxon>
        <taxon>Endopterygota</taxon>
        <taxon>Coleoptera</taxon>
        <taxon>Polyphaga</taxon>
        <taxon>Cucujiformia</taxon>
        <taxon>Tenebrionidae</taxon>
        <taxon>Zophobas</taxon>
    </lineage>
</organism>
<reference evidence="3" key="1">
    <citation type="journal article" date="2023" name="G3 (Bethesda)">
        <title>Whole genome assemblies of Zophobas morio and Tenebrio molitor.</title>
        <authorList>
            <person name="Kaur S."/>
            <person name="Stinson S.A."/>
            <person name="diCenzo G.C."/>
        </authorList>
    </citation>
    <scope>NUCLEOTIDE SEQUENCE</scope>
    <source>
        <strain evidence="3">QUZm001</strain>
    </source>
</reference>
<protein>
    <recommendedName>
        <fullName evidence="5">Protein phosphatase 1 regulatory subunit 42</fullName>
    </recommendedName>
</protein>
<evidence type="ECO:0000256" key="1">
    <source>
        <dbReference type="ARBA" id="ARBA00022614"/>
    </source>
</evidence>
<dbReference type="SMART" id="SM00365">
    <property type="entry name" value="LRR_SD22"/>
    <property type="match status" value="3"/>
</dbReference>
<evidence type="ECO:0000256" key="2">
    <source>
        <dbReference type="ARBA" id="ARBA00022737"/>
    </source>
</evidence>
<evidence type="ECO:0000313" key="4">
    <source>
        <dbReference type="Proteomes" id="UP001168821"/>
    </source>
</evidence>
<dbReference type="CDD" id="cd21340">
    <property type="entry name" value="PPP1R42"/>
    <property type="match status" value="1"/>
</dbReference>
<dbReference type="Gene3D" id="3.80.10.10">
    <property type="entry name" value="Ribonuclease Inhibitor"/>
    <property type="match status" value="2"/>
</dbReference>
<keyword evidence="4" id="KW-1185">Reference proteome</keyword>
<evidence type="ECO:0008006" key="5">
    <source>
        <dbReference type="Google" id="ProtNLM"/>
    </source>
</evidence>
<dbReference type="InterPro" id="IPR050836">
    <property type="entry name" value="SDS22/Internalin_LRR"/>
</dbReference>
<sequence length="335" mass="38835">MNDKVEVKSSRNLVQKFKHKKVTHIYLNDRYLKKIPRLSNPQDLIVAYFHNNEIDEIANLGGAHNLASLYLQKNRILKIENLNNLQKLKKLYLGHNTISVVEGLQNLQHLEELHLEKQYLCEGNALCFDPRSIYAISQSLQVLNISYNKIQTISSLAPLRSIRVFNASHNDLSNIDELCETIREWFYLKDLSLAHNPICKNRLYKEDLIAAAYCLEILDQKNISDHTRNFLKRLHGERIAHRLHKNINLADKIPDLPKNYSSAIQKAVSISVLKQNKKLSEDNAEIFDEKNAVYIPWKTLPTPQNVSKLQLVTKNRKKIKKRSVNAEDKFAQLKI</sequence>
<gene>
    <name evidence="3" type="ORF">Zmor_020775</name>
</gene>
<keyword evidence="1" id="KW-0433">Leucine-rich repeat</keyword>
<proteinExistence type="predicted"/>
<dbReference type="EMBL" id="JALNTZ010000006">
    <property type="protein sequence ID" value="KAJ3649013.1"/>
    <property type="molecule type" value="Genomic_DNA"/>
</dbReference>
<dbReference type="AlphaFoldDB" id="A0AA38MA13"/>
<dbReference type="Pfam" id="PF13855">
    <property type="entry name" value="LRR_8"/>
    <property type="match status" value="2"/>
</dbReference>
<name>A0AA38MA13_9CUCU</name>
<dbReference type="InterPro" id="IPR001611">
    <property type="entry name" value="Leu-rich_rpt"/>
</dbReference>
<evidence type="ECO:0000313" key="3">
    <source>
        <dbReference type="EMBL" id="KAJ3649013.1"/>
    </source>
</evidence>
<dbReference type="PROSITE" id="PS51450">
    <property type="entry name" value="LRR"/>
    <property type="match status" value="3"/>
</dbReference>
<dbReference type="Proteomes" id="UP001168821">
    <property type="component" value="Unassembled WGS sequence"/>
</dbReference>
<dbReference type="InterPro" id="IPR032675">
    <property type="entry name" value="LRR_dom_sf"/>
</dbReference>
<comment type="caution">
    <text evidence="3">The sequence shown here is derived from an EMBL/GenBank/DDBJ whole genome shotgun (WGS) entry which is preliminary data.</text>
</comment>
<dbReference type="PANTHER" id="PTHR46652">
    <property type="entry name" value="LEUCINE-RICH REPEAT AND IQ DOMAIN-CONTAINING PROTEIN 1-RELATED"/>
    <property type="match status" value="1"/>
</dbReference>